<keyword evidence="5" id="KW-1185">Reference proteome</keyword>
<dbReference type="Pfam" id="PF00691">
    <property type="entry name" value="OmpA"/>
    <property type="match status" value="1"/>
</dbReference>
<feature type="region of interest" description="Disordered" evidence="1">
    <location>
        <begin position="495"/>
        <end position="514"/>
    </location>
</feature>
<protein>
    <submittedName>
        <fullName evidence="4">Outer membrane protein OmpA</fullName>
    </submittedName>
</protein>
<organism evidence="4 5">
    <name type="scientific">Parafilimonas terrae</name>
    <dbReference type="NCBI Taxonomy" id="1465490"/>
    <lineage>
        <taxon>Bacteria</taxon>
        <taxon>Pseudomonadati</taxon>
        <taxon>Bacteroidota</taxon>
        <taxon>Chitinophagia</taxon>
        <taxon>Chitinophagales</taxon>
        <taxon>Chitinophagaceae</taxon>
        <taxon>Parafilimonas</taxon>
    </lineage>
</organism>
<dbReference type="OrthoDB" id="1522982at2"/>
<dbReference type="STRING" id="1465490.SAMN05444277_101237"/>
<evidence type="ECO:0000256" key="2">
    <source>
        <dbReference type="SAM" id="SignalP"/>
    </source>
</evidence>
<feature type="signal peptide" evidence="2">
    <location>
        <begin position="1"/>
        <end position="22"/>
    </location>
</feature>
<dbReference type="InterPro" id="IPR006665">
    <property type="entry name" value="OmpA-like"/>
</dbReference>
<gene>
    <name evidence="4" type="ORF">SAMN05444277_101237</name>
</gene>
<reference evidence="4 5" key="1">
    <citation type="submission" date="2016-10" db="EMBL/GenBank/DDBJ databases">
        <authorList>
            <person name="de Groot N.N."/>
        </authorList>
    </citation>
    <scope>NUCLEOTIDE SEQUENCE [LARGE SCALE GENOMIC DNA]</scope>
    <source>
        <strain evidence="4 5">DSM 28286</strain>
    </source>
</reference>
<evidence type="ECO:0000313" key="5">
    <source>
        <dbReference type="Proteomes" id="UP000199031"/>
    </source>
</evidence>
<accession>A0A1I5RGU7</accession>
<dbReference type="InterPro" id="IPR028974">
    <property type="entry name" value="TSP_type-3_rpt"/>
</dbReference>
<feature type="domain" description="OmpA-like" evidence="3">
    <location>
        <begin position="410"/>
        <end position="481"/>
    </location>
</feature>
<dbReference type="Proteomes" id="UP000199031">
    <property type="component" value="Unassembled WGS sequence"/>
</dbReference>
<evidence type="ECO:0000259" key="3">
    <source>
        <dbReference type="Pfam" id="PF00691"/>
    </source>
</evidence>
<dbReference type="EMBL" id="FOXQ01000001">
    <property type="protein sequence ID" value="SFP57557.1"/>
    <property type="molecule type" value="Genomic_DNA"/>
</dbReference>
<dbReference type="Gene3D" id="3.30.1330.60">
    <property type="entry name" value="OmpA-like domain"/>
    <property type="match status" value="1"/>
</dbReference>
<evidence type="ECO:0000256" key="1">
    <source>
        <dbReference type="SAM" id="MobiDB-lite"/>
    </source>
</evidence>
<dbReference type="SUPFAM" id="SSF103647">
    <property type="entry name" value="TSP type-3 repeat"/>
    <property type="match status" value="1"/>
</dbReference>
<feature type="chain" id="PRO_5011676631" evidence="2">
    <location>
        <begin position="23"/>
        <end position="514"/>
    </location>
</feature>
<dbReference type="InterPro" id="IPR036737">
    <property type="entry name" value="OmpA-like_sf"/>
</dbReference>
<proteinExistence type="predicted"/>
<dbReference type="GO" id="GO:0005509">
    <property type="term" value="F:calcium ion binding"/>
    <property type="evidence" value="ECO:0007669"/>
    <property type="project" value="InterPro"/>
</dbReference>
<dbReference type="AlphaFoldDB" id="A0A1I5RGU7"/>
<sequence>MVSKKLKLLLALVGLMQISSYAQDGTTTTTGSSTSSTDASWAYDSSKVSNTTQYNEFVNYQNPYPAKPRGMWELSVLGGNAIIIGDRPILADGYSGGFAGGVAARFALSHVFSTRLGYVASIQKIPGYKNYIPYSSNTTHMLNLDLIASLNTLSSFRGNPKVNYYVFAGYSIAASQVAAGNPDDGIFSATGPVRFDLYQKDSKNFISTFHEDDNGNKNQALYHNLAFGAGIDFRISPRITFGVEERIVAPLTGVDMLDGYINQSGSVRGGADKFAFSTAKIAFNLGNSATHTAPLWWVNPNNYLYNEVATPKHMKLPPVVLPDADGDGVTDQFDMEPSTPAGCAVDVKGVSLDTDGDGVPDCKDKEKLTPQNCFPVNADGVGTCPEPECCKNLQPVAPVCAIGSLPSVQFKSGSAKLSSTATSLLDNVAQQLQANPTCKVKLVGYGASDKRAQQLSWDHVNAIKTYLSEKQGISETRIIFTYGMDGSATTVDLVPTTEEGPNTVPAPHPNLRKG</sequence>
<dbReference type="SUPFAM" id="SSF103088">
    <property type="entry name" value="OmpA-like"/>
    <property type="match status" value="1"/>
</dbReference>
<evidence type="ECO:0000313" key="4">
    <source>
        <dbReference type="EMBL" id="SFP57557.1"/>
    </source>
</evidence>
<name>A0A1I5RGU7_9BACT</name>
<keyword evidence="2" id="KW-0732">Signal</keyword>